<gene>
    <name evidence="3" type="ORF">LHJ74_08585</name>
</gene>
<evidence type="ECO:0000259" key="2">
    <source>
        <dbReference type="PROSITE" id="PS50975"/>
    </source>
</evidence>
<dbReference type="PROSITE" id="PS50975">
    <property type="entry name" value="ATP_GRASP"/>
    <property type="match status" value="1"/>
</dbReference>
<evidence type="ECO:0000313" key="4">
    <source>
        <dbReference type="Proteomes" id="UP001156389"/>
    </source>
</evidence>
<name>A0ABT2JQ11_9ACTN</name>
<sequence length="296" mass="32474">MKIGVLGWDYSGIDPDGHHLVDYGRERGHETSFFTLEDIAYHPGPEGPSLTLRGEPAESFQAIINRCKLYGDDWQDRVERLTMLSNVPGVSLFDPADAWVTGYSKFLMAQRLAAAGLPIPPIRSVMSLADVESACAAWGPVILKPSFGYRGMDVERIVDPSADKAVVEDLLARFPTLVCQPYCPTEGGEYRIVVAGDATPLNLLKLPAAGSWRCKTMEGASYERFDAPEELVDLSLRATRAMGMTLSGLDVLPTRDGYLILEVNPIPGFLALMGREQHRQVLGGVYDWVEERTAAA</sequence>
<keyword evidence="1" id="KW-0547">Nucleotide-binding</keyword>
<protein>
    <recommendedName>
        <fullName evidence="2">ATP-grasp domain-containing protein</fullName>
    </recommendedName>
</protein>
<dbReference type="SUPFAM" id="SSF56059">
    <property type="entry name" value="Glutathione synthetase ATP-binding domain-like"/>
    <property type="match status" value="1"/>
</dbReference>
<dbReference type="Gene3D" id="3.30.470.20">
    <property type="entry name" value="ATP-grasp fold, B domain"/>
    <property type="match status" value="1"/>
</dbReference>
<reference evidence="3 4" key="1">
    <citation type="submission" date="2021-10" db="EMBL/GenBank/DDBJ databases">
        <title>Streptomyces gossypii sp. nov., isolated from soil collected from cotton field.</title>
        <authorList>
            <person name="Ge X."/>
            <person name="Chen X."/>
            <person name="Liu W."/>
        </authorList>
    </citation>
    <scope>NUCLEOTIDE SEQUENCE [LARGE SCALE GENOMIC DNA]</scope>
    <source>
        <strain evidence="3 4">N2-109</strain>
    </source>
</reference>
<dbReference type="PANTHER" id="PTHR21621:SF0">
    <property type="entry name" value="BETA-CITRYLGLUTAMATE SYNTHASE B-RELATED"/>
    <property type="match status" value="1"/>
</dbReference>
<feature type="domain" description="ATP-grasp" evidence="2">
    <location>
        <begin position="109"/>
        <end position="295"/>
    </location>
</feature>
<keyword evidence="4" id="KW-1185">Reference proteome</keyword>
<dbReference type="InterPro" id="IPR011761">
    <property type="entry name" value="ATP-grasp"/>
</dbReference>
<comment type="caution">
    <text evidence="3">The sequence shown here is derived from an EMBL/GenBank/DDBJ whole genome shotgun (WGS) entry which is preliminary data.</text>
</comment>
<dbReference type="Proteomes" id="UP001156389">
    <property type="component" value="Unassembled WGS sequence"/>
</dbReference>
<keyword evidence="1" id="KW-0067">ATP-binding</keyword>
<evidence type="ECO:0000313" key="3">
    <source>
        <dbReference type="EMBL" id="MCT2589967.1"/>
    </source>
</evidence>
<dbReference type="Pfam" id="PF08443">
    <property type="entry name" value="RimK"/>
    <property type="match status" value="1"/>
</dbReference>
<dbReference type="RefSeq" id="WP_260217158.1">
    <property type="nucleotide sequence ID" value="NZ_JAJAGO010000003.1"/>
</dbReference>
<organism evidence="3 4">
    <name type="scientific">Streptomyces gossypii</name>
    <dbReference type="NCBI Taxonomy" id="2883101"/>
    <lineage>
        <taxon>Bacteria</taxon>
        <taxon>Bacillati</taxon>
        <taxon>Actinomycetota</taxon>
        <taxon>Actinomycetes</taxon>
        <taxon>Kitasatosporales</taxon>
        <taxon>Streptomycetaceae</taxon>
        <taxon>Streptomyces</taxon>
    </lineage>
</organism>
<dbReference type="InterPro" id="IPR013651">
    <property type="entry name" value="ATP-grasp_RimK-type"/>
</dbReference>
<dbReference type="Gene3D" id="3.40.50.20">
    <property type="match status" value="1"/>
</dbReference>
<evidence type="ECO:0000256" key="1">
    <source>
        <dbReference type="PROSITE-ProRule" id="PRU00409"/>
    </source>
</evidence>
<proteinExistence type="predicted"/>
<dbReference type="PANTHER" id="PTHR21621">
    <property type="entry name" value="RIBOSOMAL PROTEIN S6 MODIFICATION PROTEIN"/>
    <property type="match status" value="1"/>
</dbReference>
<accession>A0ABT2JQ11</accession>
<dbReference type="EMBL" id="JAJAGO010000003">
    <property type="protein sequence ID" value="MCT2589967.1"/>
    <property type="molecule type" value="Genomic_DNA"/>
</dbReference>